<dbReference type="Pfam" id="PF00227">
    <property type="entry name" value="Proteasome"/>
    <property type="match status" value="1"/>
</dbReference>
<dbReference type="EMBL" id="QLNQ01000021">
    <property type="protein sequence ID" value="RCK64897.1"/>
    <property type="molecule type" value="Genomic_DNA"/>
</dbReference>
<comment type="caution">
    <text evidence="5">The sequence shown here is derived from an EMBL/GenBank/DDBJ whole genome shotgun (WGS) entry which is preliminary data.</text>
</comment>
<comment type="subcellular location">
    <subcellularLocation>
        <location evidence="4">Cytoplasm</location>
    </subcellularLocation>
    <subcellularLocation>
        <location evidence="4">Nucleus</location>
    </subcellularLocation>
</comment>
<dbReference type="InterPro" id="IPR029055">
    <property type="entry name" value="Ntn_hydrolases_N"/>
</dbReference>
<evidence type="ECO:0000313" key="5">
    <source>
        <dbReference type="EMBL" id="RCK64897.1"/>
    </source>
</evidence>
<keyword evidence="2 4" id="KW-0647">Proteasome</keyword>
<comment type="function">
    <text evidence="4">Non-catalytic component of the proteasome.</text>
</comment>
<dbReference type="Gene3D" id="3.60.20.10">
    <property type="entry name" value="Glutamine Phosphoribosylpyrophosphate, subunit 1, domain 1"/>
    <property type="match status" value="1"/>
</dbReference>
<dbReference type="SUPFAM" id="SSF56235">
    <property type="entry name" value="N-terminal nucleophile aminohydrolases (Ntn hydrolases)"/>
    <property type="match status" value="1"/>
</dbReference>
<dbReference type="GO" id="GO:0005737">
    <property type="term" value="C:cytoplasm"/>
    <property type="evidence" value="ECO:0007669"/>
    <property type="project" value="UniProtKB-SubCell"/>
</dbReference>
<dbReference type="GO" id="GO:0043161">
    <property type="term" value="P:proteasome-mediated ubiquitin-dependent protein catabolic process"/>
    <property type="evidence" value="ECO:0007669"/>
    <property type="project" value="UniProtKB-ARBA"/>
</dbReference>
<dbReference type="OrthoDB" id="10248542at2759"/>
<dbReference type="InterPro" id="IPR016295">
    <property type="entry name" value="Proteasome_beta4"/>
</dbReference>
<dbReference type="InterPro" id="IPR016050">
    <property type="entry name" value="Proteasome_bsu_CS"/>
</dbReference>
<dbReference type="PANTHER" id="PTHR32194">
    <property type="entry name" value="METALLOPROTEASE TLDD"/>
    <property type="match status" value="1"/>
</dbReference>
<keyword evidence="3 4" id="KW-0539">Nucleus</keyword>
<dbReference type="FunFam" id="3.60.20.10:FF:000070">
    <property type="entry name" value="Proteasome subunit beta"/>
    <property type="match status" value="1"/>
</dbReference>
<gene>
    <name evidence="5" type="primary">PRE4</name>
    <name evidence="5" type="ORF">Cantr_00558</name>
</gene>
<comment type="similarity">
    <text evidence="4">Belongs to the peptidase T1B family.</text>
</comment>
<reference evidence="5 6" key="1">
    <citation type="submission" date="2018-06" db="EMBL/GenBank/DDBJ databases">
        <title>Whole genome sequencing of Candida tropicalis (genome annotated by CSBL at Korea University).</title>
        <authorList>
            <person name="Ahn J."/>
        </authorList>
    </citation>
    <scope>NUCLEOTIDE SEQUENCE [LARGE SCALE GENOMIC DNA]</scope>
    <source>
        <strain evidence="5 6">ATCC 20962</strain>
    </source>
</reference>
<keyword evidence="1 4" id="KW-0963">Cytoplasm</keyword>
<dbReference type="AlphaFoldDB" id="A0A367YGK2"/>
<evidence type="ECO:0000256" key="1">
    <source>
        <dbReference type="ARBA" id="ARBA00022490"/>
    </source>
</evidence>
<dbReference type="GO" id="GO:0010499">
    <property type="term" value="P:proteasomal ubiquitin-independent protein catabolic process"/>
    <property type="evidence" value="ECO:0007669"/>
    <property type="project" value="UniProtKB-ARBA"/>
</dbReference>
<dbReference type="PROSITE" id="PS51476">
    <property type="entry name" value="PROTEASOME_BETA_2"/>
    <property type="match status" value="1"/>
</dbReference>
<organism evidence="5 6">
    <name type="scientific">Candida viswanathii</name>
    <dbReference type="NCBI Taxonomy" id="5486"/>
    <lineage>
        <taxon>Eukaryota</taxon>
        <taxon>Fungi</taxon>
        <taxon>Dikarya</taxon>
        <taxon>Ascomycota</taxon>
        <taxon>Saccharomycotina</taxon>
        <taxon>Pichiomycetes</taxon>
        <taxon>Debaryomycetaceae</taxon>
        <taxon>Candida/Lodderomyces clade</taxon>
        <taxon>Candida</taxon>
    </lineage>
</organism>
<dbReference type="InterPro" id="IPR023333">
    <property type="entry name" value="Proteasome_suB-type"/>
</dbReference>
<evidence type="ECO:0000256" key="2">
    <source>
        <dbReference type="ARBA" id="ARBA00022942"/>
    </source>
</evidence>
<dbReference type="Proteomes" id="UP000253472">
    <property type="component" value="Unassembled WGS sequence"/>
</dbReference>
<dbReference type="InterPro" id="IPR001353">
    <property type="entry name" value="Proteasome_sua/b"/>
</dbReference>
<dbReference type="PROSITE" id="PS00854">
    <property type="entry name" value="PROTEASOME_BETA_1"/>
    <property type="match status" value="1"/>
</dbReference>
<evidence type="ECO:0000256" key="3">
    <source>
        <dbReference type="ARBA" id="ARBA00023242"/>
    </source>
</evidence>
<dbReference type="STRING" id="5486.A0A367YGK2"/>
<keyword evidence="6" id="KW-1185">Reference proteome</keyword>
<name>A0A367YGK2_9ASCO</name>
<proteinExistence type="inferred from homology"/>
<dbReference type="CDD" id="cd03760">
    <property type="entry name" value="proteasome_beta_type_4"/>
    <property type="match status" value="1"/>
</dbReference>
<sequence length="280" mass="31859">MNHDPYYWGRPSNETYGAYNHNIANAGQHSHDASTHHSNFPKMNTQQPIITGTSVVALKFKNGIIMAADHIGSYGSLLRFTNIERLIRVGKETVVGISGDISDLQYILRLLDELEIDEEVYDNDGGDYLRAPNVHEYLSRVMYNRRSKMNPLWNAIIVGGFEKDRTPFLKYVDLLGVTYHSSAIATGFGAHMALPLLRNLIPEDKDFVKVDEEQVTKVVEDSMRVLFYRDARSGEKYSVVVIKIDESTGELDFKFVKDAKVENQSWEFARDIRGYGSKQQ</sequence>
<accession>A0A367YGK2</accession>
<dbReference type="PIRSF" id="PIRSF001213">
    <property type="entry name" value="Psome_endopept_beta"/>
    <property type="match status" value="1"/>
</dbReference>
<dbReference type="GO" id="GO:0005634">
    <property type="term" value="C:nucleus"/>
    <property type="evidence" value="ECO:0007669"/>
    <property type="project" value="UniProtKB-SubCell"/>
</dbReference>
<dbReference type="GO" id="GO:0019774">
    <property type="term" value="C:proteasome core complex, beta-subunit complex"/>
    <property type="evidence" value="ECO:0007669"/>
    <property type="project" value="UniProtKB-UniRule"/>
</dbReference>
<evidence type="ECO:0000256" key="4">
    <source>
        <dbReference type="PIRNR" id="PIRNR001213"/>
    </source>
</evidence>
<protein>
    <recommendedName>
        <fullName evidence="4">Proteasome subunit beta</fullName>
    </recommendedName>
</protein>
<dbReference type="PANTHER" id="PTHR32194:SF6">
    <property type="entry name" value="PROTEASOME SUBUNIT BETA"/>
    <property type="match status" value="1"/>
</dbReference>
<evidence type="ECO:0000313" key="6">
    <source>
        <dbReference type="Proteomes" id="UP000253472"/>
    </source>
</evidence>